<keyword evidence="1 2" id="KW-0482">Metalloprotease</keyword>
<dbReference type="GO" id="GO:0006508">
    <property type="term" value="P:proteolysis"/>
    <property type="evidence" value="ECO:0007669"/>
    <property type="project" value="UniProtKB-KW"/>
</dbReference>
<dbReference type="InterPro" id="IPR024079">
    <property type="entry name" value="MetalloPept_cat_dom_sf"/>
</dbReference>
<keyword evidence="1 2" id="KW-0479">Metal-binding</keyword>
<keyword evidence="6" id="KW-1185">Reference proteome</keyword>
<reference evidence="5 6" key="1">
    <citation type="submission" date="2015-12" db="EMBL/GenBank/DDBJ databases">
        <title>The genome of Folsomia candida.</title>
        <authorList>
            <person name="Faddeeva A."/>
            <person name="Derks M.F."/>
            <person name="Anvar Y."/>
            <person name="Smit S."/>
            <person name="Van Straalen N."/>
            <person name="Roelofs D."/>
        </authorList>
    </citation>
    <scope>NUCLEOTIDE SEQUENCE [LARGE SCALE GENOMIC DNA]</scope>
    <source>
        <strain evidence="5 6">VU population</strain>
        <tissue evidence="5">Whole body</tissue>
    </source>
</reference>
<dbReference type="OMA" id="PSINNDE"/>
<dbReference type="GO" id="GO:0008270">
    <property type="term" value="F:zinc ion binding"/>
    <property type="evidence" value="ECO:0007669"/>
    <property type="project" value="UniProtKB-UniRule"/>
</dbReference>
<dbReference type="InterPro" id="IPR001506">
    <property type="entry name" value="Peptidase_M12A"/>
</dbReference>
<feature type="compositionally biased region" description="Basic and acidic residues" evidence="3">
    <location>
        <begin position="285"/>
        <end position="322"/>
    </location>
</feature>
<dbReference type="Pfam" id="PF01400">
    <property type="entry name" value="Astacin"/>
    <property type="match status" value="1"/>
</dbReference>
<dbReference type="SUPFAM" id="SSF55486">
    <property type="entry name" value="Metalloproteases ('zincins'), catalytic domain"/>
    <property type="match status" value="1"/>
</dbReference>
<keyword evidence="1 2" id="KW-0378">Hydrolase</keyword>
<name>A0A226EI56_FOLCA</name>
<feature type="active site" evidence="1">
    <location>
        <position position="150"/>
    </location>
</feature>
<sequence>MLRLGPLPRMQLSCFVILICFSFKLTVRANGPYECSQGGHGAHDLIENGVMNPKYQWYKRGKKTYIPVVMDHSYSYNEHSTIIGGLQEISEKTCVEFDIYDNEAEVEEKDFVYINKNTKRGCYSYIGRIGGKQEIGLPVGCISHRTAMHEMLHALGFRHEHVRYDRDDYIYVYWENIVRGRESNFKKRSPSDLVSGPYDYASIMHYERKAFSKNGQETIRPLKPGATIGVRQVMSYWDAQKVNVVYKCGGSYSNSDLLEYSPELIHYNENHDRNESSLPIAEYDDFNREPPVRRDARAGRGHNGDHNNHEDHDHHHDDDNHHVFGPPPPPPPARNSFRHPPRRQQDDDRNDGPEENNENGVDESFADDHYDNNDPHNRIHYHNNQQQQEEHQRPRENREHFHHRDPGDDFLTYLQSDSGDGRSTSSPTTNNNNVNVNGNAEPFYDDFYDF</sequence>
<protein>
    <recommendedName>
        <fullName evidence="2">Metalloendopeptidase</fullName>
        <ecNumber evidence="2">3.4.24.-</ecNumber>
    </recommendedName>
</protein>
<feature type="compositionally biased region" description="Acidic residues" evidence="3">
    <location>
        <begin position="353"/>
        <end position="365"/>
    </location>
</feature>
<dbReference type="EMBL" id="LNIX01000004">
    <property type="protein sequence ID" value="OXA56266.1"/>
    <property type="molecule type" value="Genomic_DNA"/>
</dbReference>
<comment type="caution">
    <text evidence="5">The sequence shown here is derived from an EMBL/GenBank/DDBJ whole genome shotgun (WGS) entry which is preliminary data.</text>
</comment>
<dbReference type="GO" id="GO:0004222">
    <property type="term" value="F:metalloendopeptidase activity"/>
    <property type="evidence" value="ECO:0007669"/>
    <property type="project" value="UniProtKB-UniRule"/>
</dbReference>
<keyword evidence="2" id="KW-0732">Signal</keyword>
<feature type="domain" description="Peptidase M12A" evidence="4">
    <location>
        <begin position="48"/>
        <end position="249"/>
    </location>
</feature>
<feature type="signal peptide" evidence="2">
    <location>
        <begin position="1"/>
        <end position="29"/>
    </location>
</feature>
<evidence type="ECO:0000313" key="6">
    <source>
        <dbReference type="Proteomes" id="UP000198287"/>
    </source>
</evidence>
<comment type="caution">
    <text evidence="1">Lacks conserved residue(s) required for the propagation of feature annotation.</text>
</comment>
<accession>A0A226EI56</accession>
<evidence type="ECO:0000256" key="3">
    <source>
        <dbReference type="SAM" id="MobiDB-lite"/>
    </source>
</evidence>
<feature type="region of interest" description="Disordered" evidence="3">
    <location>
        <begin position="279"/>
        <end position="450"/>
    </location>
</feature>
<dbReference type="PROSITE" id="PS51864">
    <property type="entry name" value="ASTACIN"/>
    <property type="match status" value="1"/>
</dbReference>
<feature type="compositionally biased region" description="Basic and acidic residues" evidence="3">
    <location>
        <begin position="366"/>
        <end position="377"/>
    </location>
</feature>
<dbReference type="PANTHER" id="PTHR10127:SF883">
    <property type="entry name" value="ZINC METALLOPROTEINASE NAS-8"/>
    <property type="match status" value="1"/>
</dbReference>
<keyword evidence="1 2" id="KW-0862">Zinc</keyword>
<gene>
    <name evidence="5" type="ORF">Fcan01_09579</name>
</gene>
<dbReference type="OrthoDB" id="291007at2759"/>
<evidence type="ECO:0000259" key="4">
    <source>
        <dbReference type="PROSITE" id="PS51864"/>
    </source>
</evidence>
<feature type="compositionally biased region" description="Low complexity" evidence="3">
    <location>
        <begin position="430"/>
        <end position="439"/>
    </location>
</feature>
<dbReference type="InterPro" id="IPR006026">
    <property type="entry name" value="Peptidase_Metallo"/>
</dbReference>
<feature type="compositionally biased region" description="Basic and acidic residues" evidence="3">
    <location>
        <begin position="343"/>
        <end position="352"/>
    </location>
</feature>
<feature type="compositionally biased region" description="Basic and acidic residues" evidence="3">
    <location>
        <begin position="388"/>
        <end position="407"/>
    </location>
</feature>
<comment type="cofactor">
    <cofactor evidence="1 2">
        <name>Zn(2+)</name>
        <dbReference type="ChEBI" id="CHEBI:29105"/>
    </cofactor>
    <text evidence="1 2">Binds 1 zinc ion per subunit.</text>
</comment>
<evidence type="ECO:0000256" key="1">
    <source>
        <dbReference type="PROSITE-ProRule" id="PRU01211"/>
    </source>
</evidence>
<feature type="binding site" evidence="1">
    <location>
        <position position="153"/>
    </location>
    <ligand>
        <name>Zn(2+)</name>
        <dbReference type="ChEBI" id="CHEBI:29105"/>
        <note>catalytic</note>
    </ligand>
</feature>
<feature type="compositionally biased region" description="Polar residues" evidence="3">
    <location>
        <begin position="413"/>
        <end position="429"/>
    </location>
</feature>
<dbReference type="CDD" id="cd04280">
    <property type="entry name" value="ZnMc_astacin_like"/>
    <property type="match status" value="1"/>
</dbReference>
<dbReference type="Proteomes" id="UP000198287">
    <property type="component" value="Unassembled WGS sequence"/>
</dbReference>
<dbReference type="InterPro" id="IPR034035">
    <property type="entry name" value="Astacin-like_dom"/>
</dbReference>
<keyword evidence="1 2" id="KW-0645">Protease</keyword>
<dbReference type="PRINTS" id="PR00480">
    <property type="entry name" value="ASTACIN"/>
</dbReference>
<dbReference type="Gene3D" id="3.40.390.10">
    <property type="entry name" value="Collagenase (Catalytic Domain)"/>
    <property type="match status" value="1"/>
</dbReference>
<dbReference type="STRING" id="158441.A0A226EI56"/>
<dbReference type="PANTHER" id="PTHR10127">
    <property type="entry name" value="DISCOIDIN, CUB, EGF, LAMININ , AND ZINC METALLOPROTEASE DOMAIN CONTAINING"/>
    <property type="match status" value="1"/>
</dbReference>
<feature type="chain" id="PRO_5011816962" description="Metalloendopeptidase" evidence="2">
    <location>
        <begin position="30"/>
        <end position="450"/>
    </location>
</feature>
<dbReference type="SMART" id="SM00235">
    <property type="entry name" value="ZnMc"/>
    <property type="match status" value="1"/>
</dbReference>
<dbReference type="EC" id="3.4.24.-" evidence="2"/>
<evidence type="ECO:0000256" key="2">
    <source>
        <dbReference type="RuleBase" id="RU361183"/>
    </source>
</evidence>
<dbReference type="AlphaFoldDB" id="A0A226EI56"/>
<evidence type="ECO:0000313" key="5">
    <source>
        <dbReference type="EMBL" id="OXA56266.1"/>
    </source>
</evidence>
<proteinExistence type="predicted"/>
<feature type="binding site" evidence="1">
    <location>
        <position position="159"/>
    </location>
    <ligand>
        <name>Zn(2+)</name>
        <dbReference type="ChEBI" id="CHEBI:29105"/>
        <note>catalytic</note>
    </ligand>
</feature>
<organism evidence="5 6">
    <name type="scientific">Folsomia candida</name>
    <name type="common">Springtail</name>
    <dbReference type="NCBI Taxonomy" id="158441"/>
    <lineage>
        <taxon>Eukaryota</taxon>
        <taxon>Metazoa</taxon>
        <taxon>Ecdysozoa</taxon>
        <taxon>Arthropoda</taxon>
        <taxon>Hexapoda</taxon>
        <taxon>Collembola</taxon>
        <taxon>Entomobryomorpha</taxon>
        <taxon>Isotomoidea</taxon>
        <taxon>Isotomidae</taxon>
        <taxon>Proisotominae</taxon>
        <taxon>Folsomia</taxon>
    </lineage>
</organism>
<feature type="binding site" evidence="1">
    <location>
        <position position="149"/>
    </location>
    <ligand>
        <name>Zn(2+)</name>
        <dbReference type="ChEBI" id="CHEBI:29105"/>
        <note>catalytic</note>
    </ligand>
</feature>